<comment type="subunit">
    <text evidence="17">Belongs to the multiprotein complex Integrator, at least composed of IntS1, IntS2, IntS3, IntS4, omd/IntS5, IntS6, defl/IntS7, IntS8, IntS9, IntS10, IntS11, IntS12, asun/IntS13, IntS14 and IntS15. The core complex associates with protein phosphatase 2A subunits mts/PP2A and Pp2A-29B, to form the Integrator-PP2A (INTAC) complex.</text>
</comment>
<dbReference type="PANTHER" id="PTHR12955:SF1">
    <property type="entry name" value="INTEGRATOR COMPLEX SUBUNIT 13"/>
    <property type="match status" value="1"/>
</dbReference>
<keyword evidence="19" id="KW-1185">Reference proteome</keyword>
<evidence type="ECO:0000256" key="7">
    <source>
        <dbReference type="ARBA" id="ARBA00022776"/>
    </source>
</evidence>
<evidence type="ECO:0000256" key="5">
    <source>
        <dbReference type="ARBA" id="ARBA00022490"/>
    </source>
</evidence>
<sequence>MDENCKTVFVLDHTPYFGISSEEPFFLDLRGNSRVPVKKSLWTNAIESSIEYCRIVWDLFPNNKLIRFIISDKAAHIVNTWDPHTQNMNHISNAMIMVGAPRNMQQTSDYTVIHGLRAAIEALAESTEFQKEYIQKHETKRVSNRGRVIVCTSARDNTSMNSLEKIFHQVLVQQNAISVKSEHLLNIDYCHLVIINLYPSNIETFVTSRGCMEISTNLRSEIHSYAAGKLPKLLMSLILKHYNLASTTVTNIPMKEEQNSSSSANYDVEIFHESRTHSVFLGSELPRSIKEGFEYETVTLKWCTPRSGASEMQHCVVQNRITPVDVTSRPSSCLINFLLSGRSVLLEMPRKSGGKITSHLLSAHGGEIFIHSLNTSRTVLEDAPSISEGTGGKIVNYRIPDFVQTTIQQRLVPLKMKYPDDNLGKVRARVAKMTKYWPLTFNSTVVFNIRQYLEPILILTAKEDLTEEEVLACQQCLYQLVGVESRHEMVLNNQRIKGNKKDDQYRLMWNELEVIVGLNGKSAGHKAILQCIRKVRSAQTPETPEKIDVDSGLGGLRKMLDVNETSSSISVLRSSVDSPLSPTPLERHKGLKSRATVSLYDIMMAKEQAVATKRIDFSGRLATPAGQIAVLYPHLLAKEAQGEVKT</sequence>
<comment type="subcellular location">
    <subcellularLocation>
        <location evidence="2">Cytoplasm</location>
        <location evidence="2">Perinuclear region</location>
    </subcellularLocation>
    <subcellularLocation>
        <location evidence="1">Nucleus</location>
    </subcellularLocation>
</comment>
<proteinExistence type="inferred from homology"/>
<keyword evidence="9" id="KW-0744">Spermatogenesis</keyword>
<dbReference type="GO" id="GO:0032039">
    <property type="term" value="C:integrator complex"/>
    <property type="evidence" value="ECO:0007669"/>
    <property type="project" value="TreeGrafter"/>
</dbReference>
<dbReference type="AlphaFoldDB" id="A0A9N9RSF4"/>
<evidence type="ECO:0000256" key="6">
    <source>
        <dbReference type="ARBA" id="ARBA00022618"/>
    </source>
</evidence>
<evidence type="ECO:0000256" key="8">
    <source>
        <dbReference type="ARBA" id="ARBA00022782"/>
    </source>
</evidence>
<dbReference type="GO" id="GO:0030154">
    <property type="term" value="P:cell differentiation"/>
    <property type="evidence" value="ECO:0007669"/>
    <property type="project" value="UniProtKB-KW"/>
</dbReference>
<evidence type="ECO:0000313" key="18">
    <source>
        <dbReference type="EMBL" id="CAG9802366.1"/>
    </source>
</evidence>
<keyword evidence="11" id="KW-0539">Nucleus</keyword>
<evidence type="ECO:0000256" key="16">
    <source>
        <dbReference type="ARBA" id="ARBA00061603"/>
    </source>
</evidence>
<dbReference type="GO" id="GO:0051642">
    <property type="term" value="P:centrosome localization"/>
    <property type="evidence" value="ECO:0007669"/>
    <property type="project" value="TreeGrafter"/>
</dbReference>
<accession>A0A9N9RSF4</accession>
<dbReference type="InterPro" id="IPR019355">
    <property type="entry name" value="Cell_cycle_regulator_Mat89Bb"/>
</dbReference>
<dbReference type="PANTHER" id="PTHR12955">
    <property type="entry name" value="SARCOMA ANTIGEN NY-SAR-95-RELATED"/>
    <property type="match status" value="1"/>
</dbReference>
<evidence type="ECO:0000256" key="15">
    <source>
        <dbReference type="ARBA" id="ARBA00032585"/>
    </source>
</evidence>
<evidence type="ECO:0000256" key="12">
    <source>
        <dbReference type="ARBA" id="ARBA00023254"/>
    </source>
</evidence>
<reference evidence="18" key="2">
    <citation type="submission" date="2022-10" db="EMBL/GenBank/DDBJ databases">
        <authorList>
            <consortium name="ENA_rothamsted_submissions"/>
            <consortium name="culmorum"/>
            <person name="King R."/>
        </authorList>
    </citation>
    <scope>NUCLEOTIDE SEQUENCE</scope>
</reference>
<gene>
    <name evidence="18" type="ORF">CHIRRI_LOCUS5277</name>
</gene>
<keyword evidence="7" id="KW-0498">Mitosis</keyword>
<reference evidence="18" key="1">
    <citation type="submission" date="2022-01" db="EMBL/GenBank/DDBJ databases">
        <authorList>
            <person name="King R."/>
        </authorList>
    </citation>
    <scope>NUCLEOTIDE SEQUENCE</scope>
</reference>
<evidence type="ECO:0000256" key="14">
    <source>
        <dbReference type="ARBA" id="ARBA00030658"/>
    </source>
</evidence>
<evidence type="ECO:0000256" key="17">
    <source>
        <dbReference type="ARBA" id="ARBA00065185"/>
    </source>
</evidence>
<evidence type="ECO:0000256" key="2">
    <source>
        <dbReference type="ARBA" id="ARBA00004556"/>
    </source>
</evidence>
<name>A0A9N9RSF4_9DIPT</name>
<dbReference type="GO" id="GO:0048471">
    <property type="term" value="C:perinuclear region of cytoplasm"/>
    <property type="evidence" value="ECO:0007669"/>
    <property type="project" value="UniProtKB-SubCell"/>
</dbReference>
<evidence type="ECO:0000256" key="4">
    <source>
        <dbReference type="ARBA" id="ARBA00022473"/>
    </source>
</evidence>
<evidence type="ECO:0000256" key="10">
    <source>
        <dbReference type="ARBA" id="ARBA00023054"/>
    </source>
</evidence>
<evidence type="ECO:0000256" key="11">
    <source>
        <dbReference type="ARBA" id="ARBA00023242"/>
    </source>
</evidence>
<evidence type="ECO:0000256" key="9">
    <source>
        <dbReference type="ARBA" id="ARBA00022871"/>
    </source>
</evidence>
<evidence type="ECO:0000256" key="3">
    <source>
        <dbReference type="ARBA" id="ARBA00020501"/>
    </source>
</evidence>
<dbReference type="OrthoDB" id="5844105at2759"/>
<evidence type="ECO:0000256" key="13">
    <source>
        <dbReference type="ARBA" id="ARBA00023306"/>
    </source>
</evidence>
<keyword evidence="5" id="KW-0963">Cytoplasm</keyword>
<dbReference type="EMBL" id="OU895878">
    <property type="protein sequence ID" value="CAG9802366.1"/>
    <property type="molecule type" value="Genomic_DNA"/>
</dbReference>
<dbReference type="Proteomes" id="UP001153620">
    <property type="component" value="Chromosome 2"/>
</dbReference>
<keyword evidence="12" id="KW-0469">Meiosis</keyword>
<dbReference type="GO" id="GO:0051321">
    <property type="term" value="P:meiotic cell cycle"/>
    <property type="evidence" value="ECO:0007669"/>
    <property type="project" value="UniProtKB-KW"/>
</dbReference>
<keyword evidence="4" id="KW-0217">Developmental protein</keyword>
<evidence type="ECO:0000256" key="1">
    <source>
        <dbReference type="ARBA" id="ARBA00004123"/>
    </source>
</evidence>
<dbReference type="GO" id="GO:0051301">
    <property type="term" value="P:cell division"/>
    <property type="evidence" value="ECO:0007669"/>
    <property type="project" value="UniProtKB-KW"/>
</dbReference>
<comment type="similarity">
    <text evidence="16">Belongs to the Integrator subunit 13 family.</text>
</comment>
<keyword evidence="13" id="KW-0131">Cell cycle</keyword>
<keyword evidence="6" id="KW-0132">Cell division</keyword>
<keyword evidence="8" id="KW-0221">Differentiation</keyword>
<evidence type="ECO:0000313" key="19">
    <source>
        <dbReference type="Proteomes" id="UP001153620"/>
    </source>
</evidence>
<keyword evidence="10" id="KW-0175">Coiled coil</keyword>
<dbReference type="Pfam" id="PF10221">
    <property type="entry name" value="Mat89Bb"/>
    <property type="match status" value="1"/>
</dbReference>
<dbReference type="GO" id="GO:0007346">
    <property type="term" value="P:regulation of mitotic cell cycle"/>
    <property type="evidence" value="ECO:0007669"/>
    <property type="project" value="TreeGrafter"/>
</dbReference>
<protein>
    <recommendedName>
        <fullName evidence="3">Protein asunder</fullName>
    </recommendedName>
    <alternativeName>
        <fullName evidence="15">Cell cycle regulator Mat89Bb</fullName>
    </alternativeName>
    <alternativeName>
        <fullName evidence="14">Set apart in position or space protein</fullName>
    </alternativeName>
</protein>
<organism evidence="18 19">
    <name type="scientific">Chironomus riparius</name>
    <dbReference type="NCBI Taxonomy" id="315576"/>
    <lineage>
        <taxon>Eukaryota</taxon>
        <taxon>Metazoa</taxon>
        <taxon>Ecdysozoa</taxon>
        <taxon>Arthropoda</taxon>
        <taxon>Hexapoda</taxon>
        <taxon>Insecta</taxon>
        <taxon>Pterygota</taxon>
        <taxon>Neoptera</taxon>
        <taxon>Endopterygota</taxon>
        <taxon>Diptera</taxon>
        <taxon>Nematocera</taxon>
        <taxon>Chironomoidea</taxon>
        <taxon>Chironomidae</taxon>
        <taxon>Chironominae</taxon>
        <taxon>Chironomus</taxon>
    </lineage>
</organism>
<dbReference type="GO" id="GO:0007283">
    <property type="term" value="P:spermatogenesis"/>
    <property type="evidence" value="ECO:0007669"/>
    <property type="project" value="UniProtKB-KW"/>
</dbReference>